<dbReference type="InterPro" id="IPR009073">
    <property type="entry name" value="HscB_oligo_C"/>
</dbReference>
<dbReference type="GO" id="GO:0051087">
    <property type="term" value="F:protein-folding chaperone binding"/>
    <property type="evidence" value="ECO:0007669"/>
    <property type="project" value="InterPro"/>
</dbReference>
<dbReference type="GO" id="GO:1990230">
    <property type="term" value="C:iron-sulfur cluster transfer complex"/>
    <property type="evidence" value="ECO:0007669"/>
    <property type="project" value="TreeGrafter"/>
</dbReference>
<dbReference type="CDD" id="cd06257">
    <property type="entry name" value="DnaJ"/>
    <property type="match status" value="1"/>
</dbReference>
<keyword evidence="7" id="KW-1185">Reference proteome</keyword>
<dbReference type="SUPFAM" id="SSF46565">
    <property type="entry name" value="Chaperone J-domain"/>
    <property type="match status" value="1"/>
</dbReference>
<keyword evidence="2 4" id="KW-0143">Chaperone</keyword>
<comment type="similarity">
    <text evidence="1 4">Belongs to the HscB family.</text>
</comment>
<dbReference type="Gene3D" id="1.20.1280.20">
    <property type="entry name" value="HscB, C-terminal domain"/>
    <property type="match status" value="1"/>
</dbReference>
<dbReference type="SUPFAM" id="SSF47144">
    <property type="entry name" value="HSC20 (HSCB), C-terminal oligomerisation domain"/>
    <property type="match status" value="1"/>
</dbReference>
<gene>
    <name evidence="4 6" type="primary">hscB</name>
    <name evidence="6" type="ORF">GNP35_07920</name>
</gene>
<evidence type="ECO:0000256" key="4">
    <source>
        <dbReference type="HAMAP-Rule" id="MF_00682"/>
    </source>
</evidence>
<dbReference type="AlphaFoldDB" id="A0A6N8F7P8"/>
<sequence>MRYFDLFDLPVQFDVDLLTLQDRFRSIQKQVHPDKFANGSDQQKLLAVQQASEVNDAYETLKSPLNRAEYMVAEHGHDVKHEQETIKDGAFLMQQMELREELEDLESSNDPEQALDVFYSDIKKLIKLYTDEFNVNFDKQEYKLAAMSVKKLRFIYKLKSEAEALEDKLLDY</sequence>
<dbReference type="GO" id="GO:0051259">
    <property type="term" value="P:protein complex oligomerization"/>
    <property type="evidence" value="ECO:0007669"/>
    <property type="project" value="InterPro"/>
</dbReference>
<dbReference type="PROSITE" id="PS50076">
    <property type="entry name" value="DNAJ_2"/>
    <property type="match status" value="1"/>
</dbReference>
<dbReference type="InterPro" id="IPR036869">
    <property type="entry name" value="J_dom_sf"/>
</dbReference>
<organism evidence="6 7">
    <name type="scientific">Psychrosphaera haliotis</name>
    <dbReference type="NCBI Taxonomy" id="555083"/>
    <lineage>
        <taxon>Bacteria</taxon>
        <taxon>Pseudomonadati</taxon>
        <taxon>Pseudomonadota</taxon>
        <taxon>Gammaproteobacteria</taxon>
        <taxon>Alteromonadales</taxon>
        <taxon>Pseudoalteromonadaceae</taxon>
        <taxon>Psychrosphaera</taxon>
    </lineage>
</organism>
<dbReference type="NCBIfam" id="NF003449">
    <property type="entry name" value="PRK05014.1"/>
    <property type="match status" value="1"/>
</dbReference>
<dbReference type="Pfam" id="PF07743">
    <property type="entry name" value="HSCB_C"/>
    <property type="match status" value="1"/>
</dbReference>
<evidence type="ECO:0000313" key="6">
    <source>
        <dbReference type="EMBL" id="MUH72413.1"/>
    </source>
</evidence>
<dbReference type="InterPro" id="IPR001623">
    <property type="entry name" value="DnaJ_domain"/>
</dbReference>
<comment type="subunit">
    <text evidence="4">Interacts with HscA and stimulates its ATPase activity.</text>
</comment>
<protein>
    <recommendedName>
        <fullName evidence="4">Co-chaperone protein HscB homolog</fullName>
    </recommendedName>
</protein>
<dbReference type="HAMAP" id="MF_00682">
    <property type="entry name" value="HscB"/>
    <property type="match status" value="1"/>
</dbReference>
<evidence type="ECO:0000256" key="3">
    <source>
        <dbReference type="ARBA" id="ARBA00025596"/>
    </source>
</evidence>
<feature type="domain" description="J" evidence="5">
    <location>
        <begin position="2"/>
        <end position="74"/>
    </location>
</feature>
<reference evidence="6 7" key="1">
    <citation type="submission" date="2019-11" db="EMBL/GenBank/DDBJ databases">
        <title>P. haliotis isolates from Z. marina roots.</title>
        <authorList>
            <person name="Cohen M."/>
            <person name="Jospin G."/>
            <person name="Eisen J.A."/>
            <person name="Coil D.A."/>
        </authorList>
    </citation>
    <scope>NUCLEOTIDE SEQUENCE [LARGE SCALE GENOMIC DNA]</scope>
    <source>
        <strain evidence="6 7">UCD-MCMsp1aY</strain>
    </source>
</reference>
<proteinExistence type="inferred from homology"/>
<dbReference type="Proteomes" id="UP000439994">
    <property type="component" value="Unassembled WGS sequence"/>
</dbReference>
<accession>A0A6N8F7P8</accession>
<comment type="caution">
    <text evidence="6">The sequence shown here is derived from an EMBL/GenBank/DDBJ whole genome shotgun (WGS) entry which is preliminary data.</text>
</comment>
<dbReference type="GO" id="GO:0044571">
    <property type="term" value="P:[2Fe-2S] cluster assembly"/>
    <property type="evidence" value="ECO:0007669"/>
    <property type="project" value="InterPro"/>
</dbReference>
<dbReference type="GO" id="GO:0001671">
    <property type="term" value="F:ATPase activator activity"/>
    <property type="evidence" value="ECO:0007669"/>
    <property type="project" value="InterPro"/>
</dbReference>
<dbReference type="PANTHER" id="PTHR14021">
    <property type="entry name" value="IRON-SULFUR CLUSTER CO-CHAPERONE PROTEIN HSCB"/>
    <property type="match status" value="1"/>
</dbReference>
<dbReference type="EMBL" id="WOCD01000003">
    <property type="protein sequence ID" value="MUH72413.1"/>
    <property type="molecule type" value="Genomic_DNA"/>
</dbReference>
<evidence type="ECO:0000259" key="5">
    <source>
        <dbReference type="PROSITE" id="PS50076"/>
    </source>
</evidence>
<evidence type="ECO:0000256" key="1">
    <source>
        <dbReference type="ARBA" id="ARBA00010476"/>
    </source>
</evidence>
<dbReference type="SMART" id="SM00271">
    <property type="entry name" value="DnaJ"/>
    <property type="match status" value="1"/>
</dbReference>
<dbReference type="Gene3D" id="1.10.287.110">
    <property type="entry name" value="DnaJ domain"/>
    <property type="match status" value="1"/>
</dbReference>
<dbReference type="InterPro" id="IPR036386">
    <property type="entry name" value="HscB_C_sf"/>
</dbReference>
<evidence type="ECO:0000256" key="2">
    <source>
        <dbReference type="ARBA" id="ARBA00023186"/>
    </source>
</evidence>
<dbReference type="OrthoDB" id="287587at2"/>
<evidence type="ECO:0000313" key="7">
    <source>
        <dbReference type="Proteomes" id="UP000439994"/>
    </source>
</evidence>
<dbReference type="NCBIfam" id="TIGR00714">
    <property type="entry name" value="hscB"/>
    <property type="match status" value="1"/>
</dbReference>
<dbReference type="InterPro" id="IPR004640">
    <property type="entry name" value="HscB"/>
</dbReference>
<dbReference type="PANTHER" id="PTHR14021:SF15">
    <property type="entry name" value="IRON-SULFUR CLUSTER CO-CHAPERONE PROTEIN HSCB"/>
    <property type="match status" value="1"/>
</dbReference>
<dbReference type="RefSeq" id="WP_155695595.1">
    <property type="nucleotide sequence ID" value="NZ_WOCD01000003.1"/>
</dbReference>
<dbReference type="GO" id="GO:0006457">
    <property type="term" value="P:protein folding"/>
    <property type="evidence" value="ECO:0007669"/>
    <property type="project" value="UniProtKB-UniRule"/>
</dbReference>
<name>A0A6N8F7P8_9GAMM</name>
<comment type="function">
    <text evidence="3 4">Co-chaperone involved in the maturation of iron-sulfur cluster-containing proteins. Seems to help targeting proteins to be folded toward HscA.</text>
</comment>